<keyword evidence="2" id="KW-0812">Transmembrane</keyword>
<evidence type="ECO:0008006" key="4">
    <source>
        <dbReference type="Google" id="ProtNLM"/>
    </source>
</evidence>
<feature type="transmembrane region" description="Helical" evidence="2">
    <location>
        <begin position="124"/>
        <end position="149"/>
    </location>
</feature>
<keyword evidence="2" id="KW-1133">Transmembrane helix</keyword>
<proteinExistence type="predicted"/>
<name>A0AAU3I7D8_9ACTN</name>
<evidence type="ECO:0000256" key="2">
    <source>
        <dbReference type="SAM" id="Phobius"/>
    </source>
</evidence>
<feature type="transmembrane region" description="Helical" evidence="2">
    <location>
        <begin position="93"/>
        <end position="112"/>
    </location>
</feature>
<evidence type="ECO:0000256" key="1">
    <source>
        <dbReference type="SAM" id="MobiDB-lite"/>
    </source>
</evidence>
<feature type="transmembrane region" description="Helical" evidence="2">
    <location>
        <begin position="348"/>
        <end position="366"/>
    </location>
</feature>
<protein>
    <recommendedName>
        <fullName evidence="4">Integral membrane protein</fullName>
    </recommendedName>
</protein>
<evidence type="ECO:0000313" key="3">
    <source>
        <dbReference type="EMBL" id="WTZ13791.1"/>
    </source>
</evidence>
<feature type="transmembrane region" description="Helical" evidence="2">
    <location>
        <begin position="274"/>
        <end position="294"/>
    </location>
</feature>
<reference evidence="3" key="1">
    <citation type="submission" date="2022-10" db="EMBL/GenBank/DDBJ databases">
        <title>The complete genomes of actinobacterial strains from the NBC collection.</title>
        <authorList>
            <person name="Joergensen T.S."/>
            <person name="Alvarez Arevalo M."/>
            <person name="Sterndorff E.B."/>
            <person name="Faurdal D."/>
            <person name="Vuksanovic O."/>
            <person name="Mourched A.-S."/>
            <person name="Charusanti P."/>
            <person name="Shaw S."/>
            <person name="Blin K."/>
            <person name="Weber T."/>
        </authorList>
    </citation>
    <scope>NUCLEOTIDE SEQUENCE</scope>
    <source>
        <strain evidence="3">NBC_01393</strain>
    </source>
</reference>
<organism evidence="3">
    <name type="scientific">Streptomyces sp. NBC_01393</name>
    <dbReference type="NCBI Taxonomy" id="2903851"/>
    <lineage>
        <taxon>Bacteria</taxon>
        <taxon>Bacillati</taxon>
        <taxon>Actinomycetota</taxon>
        <taxon>Actinomycetes</taxon>
        <taxon>Kitasatosporales</taxon>
        <taxon>Streptomycetaceae</taxon>
        <taxon>Streptomyces</taxon>
    </lineage>
</organism>
<dbReference type="AlphaFoldDB" id="A0AAU3I7D8"/>
<gene>
    <name evidence="3" type="ORF">OG699_40905</name>
</gene>
<accession>A0AAU3I7D8</accession>
<feature type="transmembrane region" description="Helical" evidence="2">
    <location>
        <begin position="211"/>
        <end position="236"/>
    </location>
</feature>
<sequence>MTYRRAVIPALVGSLLVTLLLWWAGESAQALQLRGATSVFDAQSVSELRLWLAPWSYDPPSALLAEGSMDTATGGGAAFGGSSHYADLYTTAMQIRFVAVFAFFLAGALILIRRIPPTQGRTPATVLGLWAWTPMAGMLAVTVSAPWLIASYGHGSFRLLPRLASVIVSSGPVTVLAGLVTALVTVLVARVTAKGDEPSPRQSVPPRAARLAASAGTAVIALSLVVLSYQSVAAWIQTSFDGAGLLSEPGELLRAWLLLGSWTSPASTPIGDWLLYRAADALVLVAIWWALRLLPGLLTRTTAPAMALGGVCATVLALWAGRVVHIAFDSAFVVRGPVSLITQLDAGAPAALTFGIAAGLTALVTLRLAGSRDVGKAPASTADSGEPVADTTRTEE</sequence>
<dbReference type="EMBL" id="CP109546">
    <property type="protein sequence ID" value="WTZ13791.1"/>
    <property type="molecule type" value="Genomic_DNA"/>
</dbReference>
<feature type="transmembrane region" description="Helical" evidence="2">
    <location>
        <begin position="306"/>
        <end position="328"/>
    </location>
</feature>
<feature type="region of interest" description="Disordered" evidence="1">
    <location>
        <begin position="374"/>
        <end position="396"/>
    </location>
</feature>
<keyword evidence="2" id="KW-0472">Membrane</keyword>
<feature type="transmembrane region" description="Helical" evidence="2">
    <location>
        <begin position="169"/>
        <end position="191"/>
    </location>
</feature>